<dbReference type="Proteomes" id="UP000887569">
    <property type="component" value="Unplaced"/>
</dbReference>
<feature type="transmembrane region" description="Helical" evidence="1">
    <location>
        <begin position="200"/>
        <end position="224"/>
    </location>
</feature>
<keyword evidence="2" id="KW-1185">Reference proteome</keyword>
<evidence type="ECO:0000313" key="3">
    <source>
        <dbReference type="WBParaSite" id="PgR084X_g011_t01"/>
    </source>
</evidence>
<dbReference type="WBParaSite" id="PgR084X_g011_t01">
    <property type="protein sequence ID" value="PgR084X_g011_t01"/>
    <property type="gene ID" value="PgR084X_g011"/>
</dbReference>
<organism evidence="2 3">
    <name type="scientific">Parascaris univalens</name>
    <name type="common">Nematode worm</name>
    <dbReference type="NCBI Taxonomy" id="6257"/>
    <lineage>
        <taxon>Eukaryota</taxon>
        <taxon>Metazoa</taxon>
        <taxon>Ecdysozoa</taxon>
        <taxon>Nematoda</taxon>
        <taxon>Chromadorea</taxon>
        <taxon>Rhabditida</taxon>
        <taxon>Spirurina</taxon>
        <taxon>Ascaridomorpha</taxon>
        <taxon>Ascaridoidea</taxon>
        <taxon>Ascarididae</taxon>
        <taxon>Parascaris</taxon>
    </lineage>
</organism>
<evidence type="ECO:0000313" key="2">
    <source>
        <dbReference type="Proteomes" id="UP000887569"/>
    </source>
</evidence>
<dbReference type="AlphaFoldDB" id="A0A915C4X1"/>
<reference evidence="3" key="1">
    <citation type="submission" date="2022-11" db="UniProtKB">
        <authorList>
            <consortium name="WormBaseParasite"/>
        </authorList>
    </citation>
    <scope>IDENTIFICATION</scope>
</reference>
<sequence length="227" mass="25078">VSCPPVPRNDDTPCCCRFVIFSLNHPDIFQIAIPFFASTPDRLFRAILGLRTPCLRRFLSKEDAKRFRCATIQQRRLSCIMRLTCSCMVFGFILLVIQRGVAILCFDCHSDQGTCNDGECEGAVCIKMETSNRDNERRTVQKWCGEELEESGCQQSGFGSKWTSRCVCERALCNGDAALVAAGLEPSSGTVPTSLPVTHLALLSFVLFFVAASCSLLLINTLCVHCC</sequence>
<feature type="transmembrane region" description="Helical" evidence="1">
    <location>
        <begin position="79"/>
        <end position="97"/>
    </location>
</feature>
<protein>
    <submittedName>
        <fullName evidence="3">Activin types I and II receptor domain-containing protein</fullName>
    </submittedName>
</protein>
<keyword evidence="1" id="KW-1133">Transmembrane helix</keyword>
<proteinExistence type="predicted"/>
<evidence type="ECO:0000256" key="1">
    <source>
        <dbReference type="SAM" id="Phobius"/>
    </source>
</evidence>
<name>A0A915C4X1_PARUN</name>
<keyword evidence="1" id="KW-0472">Membrane</keyword>
<accession>A0A915C4X1</accession>
<keyword evidence="1" id="KW-0812">Transmembrane</keyword>